<evidence type="ECO:0000256" key="6">
    <source>
        <dbReference type="ARBA" id="ARBA00022692"/>
    </source>
</evidence>
<keyword evidence="3 9" id="KW-0813">Transport</keyword>
<dbReference type="Pfam" id="PF00482">
    <property type="entry name" value="T2SSF"/>
    <property type="match status" value="2"/>
</dbReference>
<feature type="transmembrane region" description="Helical" evidence="10">
    <location>
        <begin position="381"/>
        <end position="401"/>
    </location>
</feature>
<evidence type="ECO:0000256" key="4">
    <source>
        <dbReference type="ARBA" id="ARBA00022475"/>
    </source>
</evidence>
<feature type="domain" description="Type II secretion system protein GspF" evidence="11">
    <location>
        <begin position="74"/>
        <end position="197"/>
    </location>
</feature>
<dbReference type="InterPro" id="IPR042094">
    <property type="entry name" value="T2SS_GspF_sf"/>
</dbReference>
<accession>A0ABT5N7M7</accession>
<feature type="transmembrane region" description="Helical" evidence="10">
    <location>
        <begin position="215"/>
        <end position="242"/>
    </location>
</feature>
<dbReference type="PANTHER" id="PTHR30012">
    <property type="entry name" value="GENERAL SECRETION PATHWAY PROTEIN"/>
    <property type="match status" value="1"/>
</dbReference>
<keyword evidence="5" id="KW-0997">Cell inner membrane</keyword>
<dbReference type="EMBL" id="JAMDHD010000013">
    <property type="protein sequence ID" value="MDD0984542.1"/>
    <property type="molecule type" value="Genomic_DNA"/>
</dbReference>
<dbReference type="RefSeq" id="WP_273866043.1">
    <property type="nucleotide sequence ID" value="NZ_JAMDHD010000013.1"/>
</dbReference>
<dbReference type="Gene3D" id="1.20.81.30">
    <property type="entry name" value="Type II secretion system (T2SS), domain F"/>
    <property type="match status" value="2"/>
</dbReference>
<dbReference type="PANTHER" id="PTHR30012:SF7">
    <property type="entry name" value="PROTEIN TRANSPORT PROTEIN HOFC HOMOLOG"/>
    <property type="match status" value="1"/>
</dbReference>
<reference evidence="12" key="1">
    <citation type="submission" date="2022-05" db="EMBL/GenBank/DDBJ databases">
        <title>Novel Pseudomonas spp. Isolated from a Rainbow Trout Aquaculture Facility.</title>
        <authorList>
            <person name="Testerman T."/>
            <person name="Graf J."/>
        </authorList>
    </citation>
    <scope>NUCLEOTIDE SEQUENCE</scope>
    <source>
        <strain evidence="12">ID1050</strain>
    </source>
</reference>
<name>A0ABT5N7M7_9PSED</name>
<evidence type="ECO:0000256" key="8">
    <source>
        <dbReference type="ARBA" id="ARBA00023136"/>
    </source>
</evidence>
<gene>
    <name evidence="12" type="ORF">M5G21_06155</name>
</gene>
<evidence type="ECO:0000256" key="10">
    <source>
        <dbReference type="SAM" id="Phobius"/>
    </source>
</evidence>
<comment type="caution">
    <text evidence="12">The sequence shown here is derived from an EMBL/GenBank/DDBJ whole genome shotgun (WGS) entry which is preliminary data.</text>
</comment>
<keyword evidence="4" id="KW-1003">Cell membrane</keyword>
<feature type="domain" description="Type II secretion system protein GspF" evidence="11">
    <location>
        <begin position="279"/>
        <end position="400"/>
    </location>
</feature>
<dbReference type="Proteomes" id="UP001148189">
    <property type="component" value="Unassembled WGS sequence"/>
</dbReference>
<dbReference type="PRINTS" id="PR00812">
    <property type="entry name" value="BCTERIALGSPF"/>
</dbReference>
<comment type="similarity">
    <text evidence="2 9">Belongs to the GSP F family.</text>
</comment>
<sequence length="408" mass="44325">MNDVTVNPAPTATYAWEGTLRNGRKVSGETRGHSPAVIKAQLRRQGINPVRVQMRSSLLSGLRNPITPADVALFTRQLATLLKAGIPLLQAFDMIGEGFENRAMRTMVQGLKQEIAAGNSLTGALLKQPQCFNALYCSLIAAGEQAGTLETLLERVATHLEKSQRLKARIKKAMTYPLVVLLVATLVSSILLIHVVPQFESLFAGIDTPLPRFTLLVIVLSEFMQSAWWMLLLAVVATTWGIRRSYRRHSGFRLWLDAGLLKVPLAGTLLKKTAVARYARTLATTFAAGVPLAHALDSVAGAAGNERFKQAVTRMRQDVAIGMQLNRTMTASGLFPGMAIQMTAIGEESGALDSMLEKVADHYETDVDNLVDNLTSLMEPLIMVVLGSIVGALVIAMYLPIFQLGTAF</sequence>
<dbReference type="InterPro" id="IPR018076">
    <property type="entry name" value="T2SS_GspF_dom"/>
</dbReference>
<evidence type="ECO:0000313" key="13">
    <source>
        <dbReference type="Proteomes" id="UP001148189"/>
    </source>
</evidence>
<evidence type="ECO:0000259" key="11">
    <source>
        <dbReference type="Pfam" id="PF00482"/>
    </source>
</evidence>
<evidence type="ECO:0000256" key="3">
    <source>
        <dbReference type="ARBA" id="ARBA00022448"/>
    </source>
</evidence>
<dbReference type="PROSITE" id="PS00874">
    <property type="entry name" value="T2SP_F"/>
    <property type="match status" value="1"/>
</dbReference>
<evidence type="ECO:0000256" key="7">
    <source>
        <dbReference type="ARBA" id="ARBA00022989"/>
    </source>
</evidence>
<evidence type="ECO:0000256" key="2">
    <source>
        <dbReference type="ARBA" id="ARBA00005745"/>
    </source>
</evidence>
<feature type="transmembrane region" description="Helical" evidence="10">
    <location>
        <begin position="173"/>
        <end position="195"/>
    </location>
</feature>
<evidence type="ECO:0000313" key="12">
    <source>
        <dbReference type="EMBL" id="MDD0984542.1"/>
    </source>
</evidence>
<comment type="subcellular location">
    <subcellularLocation>
        <location evidence="1 9">Cell inner membrane</location>
        <topology evidence="1 9">Multi-pass membrane protein</topology>
    </subcellularLocation>
</comment>
<dbReference type="InterPro" id="IPR001992">
    <property type="entry name" value="T2SS_GspF/T4SS_PilC_CS"/>
</dbReference>
<proteinExistence type="inferred from homology"/>
<evidence type="ECO:0000256" key="1">
    <source>
        <dbReference type="ARBA" id="ARBA00004429"/>
    </source>
</evidence>
<protein>
    <submittedName>
        <fullName evidence="12">Type II secretion system F family protein</fullName>
    </submittedName>
</protein>
<dbReference type="InterPro" id="IPR003004">
    <property type="entry name" value="GspF/PilC"/>
</dbReference>
<keyword evidence="8 10" id="KW-0472">Membrane</keyword>
<keyword evidence="7 10" id="KW-1133">Transmembrane helix</keyword>
<keyword evidence="13" id="KW-1185">Reference proteome</keyword>
<keyword evidence="6 9" id="KW-0812">Transmembrane</keyword>
<organism evidence="12 13">
    <name type="scientific">Pseudomonas shahriarae</name>
    <dbReference type="NCBI Taxonomy" id="2745512"/>
    <lineage>
        <taxon>Bacteria</taxon>
        <taxon>Pseudomonadati</taxon>
        <taxon>Pseudomonadota</taxon>
        <taxon>Gammaproteobacteria</taxon>
        <taxon>Pseudomonadales</taxon>
        <taxon>Pseudomonadaceae</taxon>
        <taxon>Pseudomonas</taxon>
    </lineage>
</organism>
<evidence type="ECO:0000256" key="5">
    <source>
        <dbReference type="ARBA" id="ARBA00022519"/>
    </source>
</evidence>
<evidence type="ECO:0000256" key="9">
    <source>
        <dbReference type="RuleBase" id="RU003923"/>
    </source>
</evidence>